<organism evidence="2 3">
    <name type="scientific">Rhizophagus irregularis</name>
    <dbReference type="NCBI Taxonomy" id="588596"/>
    <lineage>
        <taxon>Eukaryota</taxon>
        <taxon>Fungi</taxon>
        <taxon>Fungi incertae sedis</taxon>
        <taxon>Mucoromycota</taxon>
        <taxon>Glomeromycotina</taxon>
        <taxon>Glomeromycetes</taxon>
        <taxon>Glomerales</taxon>
        <taxon>Glomeraceae</taxon>
        <taxon>Rhizophagus</taxon>
    </lineage>
</organism>
<comment type="caution">
    <text evidence="2">The sequence shown here is derived from an EMBL/GenBank/DDBJ whole genome shotgun (WGS) entry which is preliminary data.</text>
</comment>
<evidence type="ECO:0000313" key="3">
    <source>
        <dbReference type="Proteomes" id="UP000232688"/>
    </source>
</evidence>
<dbReference type="EMBL" id="LLXH01001185">
    <property type="protein sequence ID" value="PKC60193.1"/>
    <property type="molecule type" value="Genomic_DNA"/>
</dbReference>
<feature type="compositionally biased region" description="Polar residues" evidence="1">
    <location>
        <begin position="140"/>
        <end position="154"/>
    </location>
</feature>
<reference evidence="2 3" key="1">
    <citation type="submission" date="2017-10" db="EMBL/GenBank/DDBJ databases">
        <title>Extensive intraspecific genome diversity in a model arbuscular mycorrhizal fungus.</title>
        <authorList>
            <person name="Chen E.C.H."/>
            <person name="Morin E."/>
            <person name="Baudet D."/>
            <person name="Noel J."/>
            <person name="Ndikumana S."/>
            <person name="Charron P."/>
            <person name="St-Onge C."/>
            <person name="Giorgi J."/>
            <person name="Grigoriev I.V."/>
            <person name="Roux C."/>
            <person name="Martin F.M."/>
            <person name="Corradi N."/>
        </authorList>
    </citation>
    <scope>NUCLEOTIDE SEQUENCE [LARGE SCALE GENOMIC DNA]</scope>
    <source>
        <strain evidence="2 3">A1</strain>
    </source>
</reference>
<feature type="compositionally biased region" description="Low complexity" evidence="1">
    <location>
        <begin position="117"/>
        <end position="127"/>
    </location>
</feature>
<dbReference type="VEuPathDB" id="FungiDB:RhiirFUN_012520"/>
<dbReference type="Proteomes" id="UP000232688">
    <property type="component" value="Unassembled WGS sequence"/>
</dbReference>
<dbReference type="VEuPathDB" id="FungiDB:FUN_001489"/>
<feature type="region of interest" description="Disordered" evidence="1">
    <location>
        <begin position="107"/>
        <end position="162"/>
    </location>
</feature>
<reference evidence="2 3" key="2">
    <citation type="submission" date="2017-10" db="EMBL/GenBank/DDBJ databases">
        <title>Genome analyses suggest a sexual origin of heterokaryosis in a supposedly ancient asexual fungus.</title>
        <authorList>
            <person name="Corradi N."/>
            <person name="Sedzielewska K."/>
            <person name="Noel J."/>
            <person name="Charron P."/>
            <person name="Farinelli L."/>
            <person name="Marton T."/>
            <person name="Kruger M."/>
            <person name="Pelin A."/>
            <person name="Brachmann A."/>
            <person name="Corradi N."/>
        </authorList>
    </citation>
    <scope>NUCLEOTIDE SEQUENCE [LARGE SCALE GENOMIC DNA]</scope>
    <source>
        <strain evidence="2 3">A1</strain>
    </source>
</reference>
<feature type="compositionally biased region" description="Basic and acidic residues" evidence="1">
    <location>
        <begin position="279"/>
        <end position="293"/>
    </location>
</feature>
<sequence>MVIIYFALYDKCGLGKPSKWYIDLAAQVTIHNSDSVLKHEFHPTNFTSFSNTTSLSPCDQFDVSIGDEYTTSLIFSIVLYASSKSWDKFATRAYTLYSDMGDDTESECPSADEELFTSTSSSNTITTPNLAHVTDDKQVKNQSTTANPGAQTSAKKPYKGKNLPIPEATQILTGYKEADDQQEQVRDIIVYDIPYTWDVEKILGELTLWGHTIKLSTCGASAFKIIQTSQGKRKLVGYFENWETTLKALDTPQVFLNDRQSSNSNQPMKKDKKSSTKTANDDNQLKNSEILKE</sequence>
<dbReference type="VEuPathDB" id="FungiDB:RhiirA1_445058"/>
<dbReference type="AlphaFoldDB" id="A0A2N0RA68"/>
<protein>
    <submittedName>
        <fullName evidence="2">Uncharacterized protein</fullName>
    </submittedName>
</protein>
<gene>
    <name evidence="2" type="ORF">RhiirA1_445058</name>
</gene>
<name>A0A2N0RA68_9GLOM</name>
<feature type="compositionally biased region" description="Polar residues" evidence="1">
    <location>
        <begin position="258"/>
        <end position="267"/>
    </location>
</feature>
<evidence type="ECO:0000313" key="2">
    <source>
        <dbReference type="EMBL" id="PKC60193.1"/>
    </source>
</evidence>
<feature type="region of interest" description="Disordered" evidence="1">
    <location>
        <begin position="257"/>
        <end position="293"/>
    </location>
</feature>
<proteinExistence type="predicted"/>
<accession>A0A2N0RA68</accession>
<evidence type="ECO:0000256" key="1">
    <source>
        <dbReference type="SAM" id="MobiDB-lite"/>
    </source>
</evidence>